<evidence type="ECO:0000259" key="1">
    <source>
        <dbReference type="Pfam" id="PF01261"/>
    </source>
</evidence>
<dbReference type="InterPro" id="IPR013022">
    <property type="entry name" value="Xyl_isomerase-like_TIM-brl"/>
</dbReference>
<name>A0A6J5YZ12_9ZZZZ</name>
<accession>A0A6J5YZ12</accession>
<dbReference type="EMBL" id="CAESAO010000003">
    <property type="protein sequence ID" value="CAB4334348.1"/>
    <property type="molecule type" value="Genomic_DNA"/>
</dbReference>
<dbReference type="AlphaFoldDB" id="A0A6J5YZ12"/>
<dbReference type="InterPro" id="IPR050312">
    <property type="entry name" value="IolE/XylAMocC-like"/>
</dbReference>
<dbReference type="PANTHER" id="PTHR12110">
    <property type="entry name" value="HYDROXYPYRUVATE ISOMERASE"/>
    <property type="match status" value="1"/>
</dbReference>
<reference evidence="2" key="1">
    <citation type="submission" date="2020-05" db="EMBL/GenBank/DDBJ databases">
        <authorList>
            <person name="Chiriac C."/>
            <person name="Salcher M."/>
            <person name="Ghai R."/>
            <person name="Kavagutti S V."/>
        </authorList>
    </citation>
    <scope>NUCLEOTIDE SEQUENCE</scope>
</reference>
<gene>
    <name evidence="2" type="ORF">UFOPK3522_00069</name>
</gene>
<protein>
    <submittedName>
        <fullName evidence="2">Unannotated protein</fullName>
    </submittedName>
</protein>
<dbReference type="Gene3D" id="3.20.20.150">
    <property type="entry name" value="Divalent-metal-dependent TIM barrel enzymes"/>
    <property type="match status" value="1"/>
</dbReference>
<organism evidence="2">
    <name type="scientific">freshwater metagenome</name>
    <dbReference type="NCBI Taxonomy" id="449393"/>
    <lineage>
        <taxon>unclassified sequences</taxon>
        <taxon>metagenomes</taxon>
        <taxon>ecological metagenomes</taxon>
    </lineage>
</organism>
<dbReference type="SUPFAM" id="SSF51658">
    <property type="entry name" value="Xylose isomerase-like"/>
    <property type="match status" value="1"/>
</dbReference>
<proteinExistence type="predicted"/>
<dbReference type="Pfam" id="PF01261">
    <property type="entry name" value="AP_endonuc_2"/>
    <property type="match status" value="1"/>
</dbReference>
<feature type="domain" description="Xylose isomerase-like TIM barrel" evidence="1">
    <location>
        <begin position="23"/>
        <end position="257"/>
    </location>
</feature>
<evidence type="ECO:0000313" key="2">
    <source>
        <dbReference type="EMBL" id="CAB4334348.1"/>
    </source>
</evidence>
<dbReference type="InterPro" id="IPR036237">
    <property type="entry name" value="Xyl_isomerase-like_sf"/>
</dbReference>
<sequence>MNRAIGYVAADVGEIEPPVLVGRLAELGYTAIDWTMEQFDPLVQDASVLVDLVSLAQGAGLEVPQLMVHEDFVTDEAAVWEERVDRTEAAVDAAATAGIPSIGVVTGPNQWVDGALEVGSSIPHDDAWTLALNALRRIVDHAEGTGVRVALEPCWGTLAWNAATAEALVSDVGRETLALNIDPSHFAVSGDDVAEVVRRWGSRIAHVHLKDAFGKPGVEGEDFCFLLPGEGGTDWSEFFRALDEVGYAGATSVEFESFSLRDQVLGGDVIAGAELALTLVQGLLDARGEQA</sequence>
<dbReference type="PANTHER" id="PTHR12110:SF21">
    <property type="entry name" value="XYLOSE ISOMERASE-LIKE TIM BARREL DOMAIN-CONTAINING PROTEIN"/>
    <property type="match status" value="1"/>
</dbReference>